<dbReference type="EMBL" id="BJYL01000029">
    <property type="protein sequence ID" value="GEN83948.1"/>
    <property type="molecule type" value="Genomic_DNA"/>
</dbReference>
<keyword evidence="10" id="KW-1185">Reference proteome</keyword>
<dbReference type="PIRSF" id="PIRSF005227">
    <property type="entry name" value="Asp_dh_NAD_syn"/>
    <property type="match status" value="1"/>
</dbReference>
<feature type="active site" evidence="6">
    <location>
        <position position="181"/>
    </location>
</feature>
<dbReference type="InterPro" id="IPR020626">
    <property type="entry name" value="Asp_DH_prok"/>
</dbReference>
<dbReference type="NCBIfam" id="TIGR03855">
    <property type="entry name" value="NAD_NadX"/>
    <property type="match status" value="1"/>
</dbReference>
<feature type="domain" description="Aspartate dehydrogenase" evidence="7">
    <location>
        <begin position="129"/>
        <end position="215"/>
    </location>
</feature>
<evidence type="ECO:0000259" key="7">
    <source>
        <dbReference type="Pfam" id="PF01958"/>
    </source>
</evidence>
<keyword evidence="5 6" id="KW-0520">NAD</keyword>
<name>A0A511Z924_9BACL</name>
<comment type="caution">
    <text evidence="9">The sequence shown here is derived from an EMBL/GenBank/DDBJ whole genome shotgun (WGS) entry which is preliminary data.</text>
</comment>
<feature type="binding site" evidence="6">
    <location>
        <position position="151"/>
    </location>
    <ligand>
        <name>NAD(+)</name>
        <dbReference type="ChEBI" id="CHEBI:57540"/>
    </ligand>
</feature>
<comment type="pathway">
    <text evidence="6">Cofactor biosynthesis; NAD(+) biosynthesis; iminoaspartate from L-aspartate (dehydrogenase route): step 1/1.</text>
</comment>
<accession>A0A511Z924</accession>
<feature type="domain" description="Aspartate/homoserine dehydrogenase NAD-binding" evidence="8">
    <location>
        <begin position="16"/>
        <end position="90"/>
    </location>
</feature>
<dbReference type="Gene3D" id="3.30.360.10">
    <property type="entry name" value="Dihydrodipicolinate Reductase, domain 2"/>
    <property type="match status" value="1"/>
</dbReference>
<evidence type="ECO:0000313" key="10">
    <source>
        <dbReference type="Proteomes" id="UP000321901"/>
    </source>
</evidence>
<comment type="catalytic activity">
    <reaction evidence="6">
        <text>L-aspartate + NADP(+) + H2O = oxaloacetate + NH4(+) + NADPH + H(+)</text>
        <dbReference type="Rhea" id="RHEA:11784"/>
        <dbReference type="ChEBI" id="CHEBI:15377"/>
        <dbReference type="ChEBI" id="CHEBI:15378"/>
        <dbReference type="ChEBI" id="CHEBI:16452"/>
        <dbReference type="ChEBI" id="CHEBI:28938"/>
        <dbReference type="ChEBI" id="CHEBI:29991"/>
        <dbReference type="ChEBI" id="CHEBI:57783"/>
        <dbReference type="ChEBI" id="CHEBI:58349"/>
        <dbReference type="EC" id="1.4.1.21"/>
    </reaction>
</comment>
<dbReference type="SUPFAM" id="SSF51735">
    <property type="entry name" value="NAD(P)-binding Rossmann-fold domains"/>
    <property type="match status" value="1"/>
</dbReference>
<protein>
    <recommendedName>
        <fullName evidence="6">L-aspartate dehydrogenase</fullName>
        <ecNumber evidence="6">1.4.1.21</ecNumber>
    </recommendedName>
</protein>
<evidence type="ECO:0000313" key="9">
    <source>
        <dbReference type="EMBL" id="GEN83948.1"/>
    </source>
</evidence>
<dbReference type="Gene3D" id="3.40.50.720">
    <property type="entry name" value="NAD(P)-binding Rossmann-like Domain"/>
    <property type="match status" value="1"/>
</dbReference>
<dbReference type="InterPro" id="IPR011182">
    <property type="entry name" value="L-Asp_DH"/>
</dbReference>
<keyword evidence="4 6" id="KW-0560">Oxidoreductase</keyword>
<dbReference type="PANTHER" id="PTHR31873">
    <property type="entry name" value="L-ASPARTATE DEHYDROGENASE-RELATED"/>
    <property type="match status" value="1"/>
</dbReference>
<dbReference type="InterPro" id="IPR036291">
    <property type="entry name" value="NAD(P)-bd_dom_sf"/>
</dbReference>
<keyword evidence="3 6" id="KW-0521">NADP</keyword>
<dbReference type="GO" id="GO:0016639">
    <property type="term" value="F:oxidoreductase activity, acting on the CH-NH2 group of donors, NAD or NADP as acceptor"/>
    <property type="evidence" value="ECO:0007669"/>
    <property type="project" value="UniProtKB-UniRule"/>
</dbReference>
<dbReference type="EC" id="1.4.1.21" evidence="6"/>
<evidence type="ECO:0000256" key="6">
    <source>
        <dbReference type="HAMAP-Rule" id="MF_01265"/>
    </source>
</evidence>
<gene>
    <name evidence="6" type="primary">nadX</name>
    <name evidence="9" type="ORF">SLU01_22600</name>
</gene>
<comment type="catalytic activity">
    <reaction evidence="6">
        <text>L-aspartate + NAD(+) + H2O = oxaloacetate + NH4(+) + NADH + H(+)</text>
        <dbReference type="Rhea" id="RHEA:11788"/>
        <dbReference type="ChEBI" id="CHEBI:15377"/>
        <dbReference type="ChEBI" id="CHEBI:15378"/>
        <dbReference type="ChEBI" id="CHEBI:16452"/>
        <dbReference type="ChEBI" id="CHEBI:28938"/>
        <dbReference type="ChEBI" id="CHEBI:29991"/>
        <dbReference type="ChEBI" id="CHEBI:57540"/>
        <dbReference type="ChEBI" id="CHEBI:57945"/>
        <dbReference type="EC" id="1.4.1.21"/>
    </reaction>
</comment>
<dbReference type="NCBIfam" id="NF009829">
    <property type="entry name" value="PRK13303.1-4"/>
    <property type="match status" value="1"/>
</dbReference>
<comment type="function">
    <text evidence="6">Specifically catalyzes the NAD or NADP-dependent dehydrogenation of L-aspartate to iminoaspartate.</text>
</comment>
<evidence type="ECO:0000256" key="4">
    <source>
        <dbReference type="ARBA" id="ARBA00023002"/>
    </source>
</evidence>
<dbReference type="HAMAP" id="MF_01265">
    <property type="entry name" value="NadX"/>
    <property type="match status" value="1"/>
</dbReference>
<dbReference type="Pfam" id="PF03447">
    <property type="entry name" value="NAD_binding_3"/>
    <property type="match status" value="1"/>
</dbReference>
<evidence type="ECO:0000256" key="5">
    <source>
        <dbReference type="ARBA" id="ARBA00023027"/>
    </source>
</evidence>
<evidence type="ECO:0000259" key="8">
    <source>
        <dbReference type="Pfam" id="PF03447"/>
    </source>
</evidence>
<dbReference type="GO" id="GO:0033735">
    <property type="term" value="F:aspartate dehydrogenase [NAD(P)+] activity"/>
    <property type="evidence" value="ECO:0007669"/>
    <property type="project" value="UniProtKB-EC"/>
</dbReference>
<evidence type="ECO:0000256" key="1">
    <source>
        <dbReference type="ARBA" id="ARBA00008331"/>
    </source>
</evidence>
<keyword evidence="2 6" id="KW-0662">Pyridine nucleotide biosynthesis</keyword>
<dbReference type="AlphaFoldDB" id="A0A511Z924"/>
<feature type="binding site" evidence="6">
    <location>
        <position position="93"/>
    </location>
    <ligand>
        <name>NAD(+)</name>
        <dbReference type="ChEBI" id="CHEBI:57540"/>
    </ligand>
</feature>
<dbReference type="NCBIfam" id="NF009828">
    <property type="entry name" value="PRK13303.1-3"/>
    <property type="match status" value="1"/>
</dbReference>
<comment type="similarity">
    <text evidence="1 6">Belongs to the L-aspartate dehydrogenase family.</text>
</comment>
<comment type="miscellaneous">
    <text evidence="6">The iminoaspartate product is unstable in aqueous solution and can decompose to oxaloacetate and ammonia.</text>
</comment>
<dbReference type="InterPro" id="IPR005106">
    <property type="entry name" value="Asp/hSer_DH_NAD-bd"/>
</dbReference>
<dbReference type="Pfam" id="PF01958">
    <property type="entry name" value="Asp_DH_C"/>
    <property type="match status" value="1"/>
</dbReference>
<reference evidence="9 10" key="1">
    <citation type="submission" date="2019-07" db="EMBL/GenBank/DDBJ databases">
        <title>Whole genome shotgun sequence of Sporosarcina luteola NBRC 105378.</title>
        <authorList>
            <person name="Hosoyama A."/>
            <person name="Uohara A."/>
            <person name="Ohji S."/>
            <person name="Ichikawa N."/>
        </authorList>
    </citation>
    <scope>NUCLEOTIDE SEQUENCE [LARGE SCALE GENOMIC DNA]</scope>
    <source>
        <strain evidence="9 10">NBRC 105378</strain>
    </source>
</reference>
<evidence type="ECO:0000256" key="2">
    <source>
        <dbReference type="ARBA" id="ARBA00022642"/>
    </source>
</evidence>
<sequence>MDERAKAKAELTAFANTYDCQAFHDIQSFLQSDTDIVVECANIDTAKSTSLDIIKQKDLMLISIGAFADPIFAERVEQASQESGHRIYLPSGAIGGLDVLKAAKLDGGLESVTLTTRKPAHSLTTDLITAEQVLFEGPARDAIEQFPKNANVAIVLSLAGLGIEKTHVRIIADPDVTQNIHHITATGAFGVMELMIKNNPSPDNPKTSHVTGASILAAIANLESVVVVGT</sequence>
<dbReference type="GO" id="GO:0050661">
    <property type="term" value="F:NADP binding"/>
    <property type="evidence" value="ECO:0007669"/>
    <property type="project" value="UniProtKB-UniRule"/>
</dbReference>
<dbReference type="GO" id="GO:0051287">
    <property type="term" value="F:NAD binding"/>
    <property type="evidence" value="ECO:0007669"/>
    <property type="project" value="UniProtKB-UniRule"/>
</dbReference>
<dbReference type="GO" id="GO:0009435">
    <property type="term" value="P:NAD+ biosynthetic process"/>
    <property type="evidence" value="ECO:0007669"/>
    <property type="project" value="UniProtKB-UniRule"/>
</dbReference>
<proteinExistence type="inferred from homology"/>
<dbReference type="InterPro" id="IPR002811">
    <property type="entry name" value="Asp_DH"/>
</dbReference>
<dbReference type="UniPathway" id="UPA00253">
    <property type="reaction ID" value="UER00456"/>
</dbReference>
<evidence type="ECO:0000256" key="3">
    <source>
        <dbReference type="ARBA" id="ARBA00022857"/>
    </source>
</evidence>
<dbReference type="Proteomes" id="UP000321901">
    <property type="component" value="Unassembled WGS sequence"/>
</dbReference>
<dbReference type="InterPro" id="IPR022487">
    <property type="entry name" value="Asp_DH_arc"/>
</dbReference>
<organism evidence="9 10">
    <name type="scientific">Sporosarcina luteola</name>
    <dbReference type="NCBI Taxonomy" id="582850"/>
    <lineage>
        <taxon>Bacteria</taxon>
        <taxon>Bacillati</taxon>
        <taxon>Bacillota</taxon>
        <taxon>Bacilli</taxon>
        <taxon>Bacillales</taxon>
        <taxon>Caryophanaceae</taxon>
        <taxon>Sporosarcina</taxon>
    </lineage>
</organism>
<dbReference type="PANTHER" id="PTHR31873:SF6">
    <property type="entry name" value="ASPARTATE DEHYDROGENASE DOMAIN-CONTAINING PROTEIN"/>
    <property type="match status" value="1"/>
</dbReference>
<dbReference type="SUPFAM" id="SSF55347">
    <property type="entry name" value="Glyceraldehyde-3-phosphate dehydrogenase-like, C-terminal domain"/>
    <property type="match status" value="1"/>
</dbReference>